<dbReference type="AlphaFoldDB" id="A0AAN7PDN2"/>
<dbReference type="PANTHER" id="PTHR22930:SF284">
    <property type="entry name" value="DDE TNP4 DOMAIN-CONTAINING PROTEIN"/>
    <property type="match status" value="1"/>
</dbReference>
<dbReference type="InterPro" id="IPR045249">
    <property type="entry name" value="HARBI1-like"/>
</dbReference>
<dbReference type="GO" id="GO:0016787">
    <property type="term" value="F:hydrolase activity"/>
    <property type="evidence" value="ECO:0007669"/>
    <property type="project" value="UniProtKB-KW"/>
</dbReference>
<evidence type="ECO:0000313" key="9">
    <source>
        <dbReference type="EMBL" id="KAK4886300.1"/>
    </source>
</evidence>
<sequence>MDSSKKTNIALIGGYITLFQEKKKRKRVWANRWYLARQRYSHMSLIRELKTNEPSDLHNFLRMDSESFETLLQYVGPMIERKNTHMREAVSARERLFSCAISPQLLGTIIPETCWALFKTLKTEYMKLPSNEEKWLEISNEFHQVWDLEHCLEAMDGKHIAIKKPPNSGSFYYNYKGFYSTVLFALVNANYELTYVYIGINGRISDGGVLQETDFYDKLQNNTLHIPAPRSVSKAVVKLPYVFIGDDAFSLTENIVKPYSLAGITHDKKICNYRLCRARRVVENVFGILASRFRLLLSTITLNNLESVDAMVLACCILHNFLRRKCSNYMNTRSIDSENSDGDWREELRQLQGLQNRRTYYNEIAKNVRKAFTDYYNHKGRIEFQENMIN</sequence>
<name>A0AAN7PDN2_9COLE</name>
<protein>
    <recommendedName>
        <fullName evidence="8">DDE Tnp4 domain-containing protein</fullName>
    </recommendedName>
</protein>
<organism evidence="9 10">
    <name type="scientific">Aquatica leii</name>
    <dbReference type="NCBI Taxonomy" id="1421715"/>
    <lineage>
        <taxon>Eukaryota</taxon>
        <taxon>Metazoa</taxon>
        <taxon>Ecdysozoa</taxon>
        <taxon>Arthropoda</taxon>
        <taxon>Hexapoda</taxon>
        <taxon>Insecta</taxon>
        <taxon>Pterygota</taxon>
        <taxon>Neoptera</taxon>
        <taxon>Endopterygota</taxon>
        <taxon>Coleoptera</taxon>
        <taxon>Polyphaga</taxon>
        <taxon>Elateriformia</taxon>
        <taxon>Elateroidea</taxon>
        <taxon>Lampyridae</taxon>
        <taxon>Luciolinae</taxon>
        <taxon>Aquatica</taxon>
    </lineage>
</organism>
<dbReference type="PANTHER" id="PTHR22930">
    <property type="match status" value="1"/>
</dbReference>
<evidence type="ECO:0000256" key="2">
    <source>
        <dbReference type="ARBA" id="ARBA00004123"/>
    </source>
</evidence>
<reference evidence="10" key="1">
    <citation type="submission" date="2023-01" db="EMBL/GenBank/DDBJ databases">
        <title>Key to firefly adult light organ development and bioluminescence: homeobox transcription factors regulate luciferase expression and transportation to peroxisome.</title>
        <authorList>
            <person name="Fu X."/>
        </authorList>
    </citation>
    <scope>NUCLEOTIDE SEQUENCE [LARGE SCALE GENOMIC DNA]</scope>
</reference>
<gene>
    <name evidence="9" type="ORF">RN001_002571</name>
</gene>
<accession>A0AAN7PDN2</accession>
<evidence type="ECO:0000313" key="10">
    <source>
        <dbReference type="Proteomes" id="UP001353858"/>
    </source>
</evidence>
<feature type="domain" description="DDE Tnp4" evidence="8">
    <location>
        <begin position="155"/>
        <end position="320"/>
    </location>
</feature>
<evidence type="ECO:0000256" key="7">
    <source>
        <dbReference type="ARBA" id="ARBA00023242"/>
    </source>
</evidence>
<comment type="caution">
    <text evidence="9">The sequence shown here is derived from an EMBL/GenBank/DDBJ whole genome shotgun (WGS) entry which is preliminary data.</text>
</comment>
<keyword evidence="5" id="KW-0479">Metal-binding</keyword>
<evidence type="ECO:0000256" key="5">
    <source>
        <dbReference type="ARBA" id="ARBA00022723"/>
    </source>
</evidence>
<dbReference type="InterPro" id="IPR027806">
    <property type="entry name" value="HARBI1_dom"/>
</dbReference>
<keyword evidence="10" id="KW-1185">Reference proteome</keyword>
<dbReference type="Proteomes" id="UP001353858">
    <property type="component" value="Unassembled WGS sequence"/>
</dbReference>
<comment type="cofactor">
    <cofactor evidence="1">
        <name>a divalent metal cation</name>
        <dbReference type="ChEBI" id="CHEBI:60240"/>
    </cofactor>
</comment>
<evidence type="ECO:0000256" key="3">
    <source>
        <dbReference type="ARBA" id="ARBA00006958"/>
    </source>
</evidence>
<comment type="similarity">
    <text evidence="3">Belongs to the HARBI1 family.</text>
</comment>
<comment type="subcellular location">
    <subcellularLocation>
        <location evidence="2">Nucleus</location>
    </subcellularLocation>
</comment>
<dbReference type="GO" id="GO:0004518">
    <property type="term" value="F:nuclease activity"/>
    <property type="evidence" value="ECO:0007669"/>
    <property type="project" value="UniProtKB-KW"/>
</dbReference>
<evidence type="ECO:0000256" key="4">
    <source>
        <dbReference type="ARBA" id="ARBA00022722"/>
    </source>
</evidence>
<keyword evidence="6" id="KW-0378">Hydrolase</keyword>
<dbReference type="Pfam" id="PF13359">
    <property type="entry name" value="DDE_Tnp_4"/>
    <property type="match status" value="1"/>
</dbReference>
<dbReference type="GO" id="GO:0005634">
    <property type="term" value="C:nucleus"/>
    <property type="evidence" value="ECO:0007669"/>
    <property type="project" value="UniProtKB-SubCell"/>
</dbReference>
<evidence type="ECO:0000256" key="6">
    <source>
        <dbReference type="ARBA" id="ARBA00022801"/>
    </source>
</evidence>
<dbReference type="EMBL" id="JARPUR010000001">
    <property type="protein sequence ID" value="KAK4886300.1"/>
    <property type="molecule type" value="Genomic_DNA"/>
</dbReference>
<keyword evidence="7" id="KW-0539">Nucleus</keyword>
<evidence type="ECO:0000256" key="1">
    <source>
        <dbReference type="ARBA" id="ARBA00001968"/>
    </source>
</evidence>
<proteinExistence type="inferred from homology"/>
<dbReference type="GO" id="GO:0046872">
    <property type="term" value="F:metal ion binding"/>
    <property type="evidence" value="ECO:0007669"/>
    <property type="project" value="UniProtKB-KW"/>
</dbReference>
<evidence type="ECO:0000259" key="8">
    <source>
        <dbReference type="Pfam" id="PF13359"/>
    </source>
</evidence>
<keyword evidence="4" id="KW-0540">Nuclease</keyword>